<evidence type="ECO:0000259" key="2">
    <source>
        <dbReference type="Pfam" id="PF24476"/>
    </source>
</evidence>
<gene>
    <name evidence="3" type="ORF">B0H66DRAFT_630425</name>
</gene>
<dbReference type="Pfam" id="PF24476">
    <property type="entry name" value="DUF7580"/>
    <property type="match status" value="1"/>
</dbReference>
<evidence type="ECO:0000313" key="4">
    <source>
        <dbReference type="Proteomes" id="UP001283341"/>
    </source>
</evidence>
<dbReference type="Proteomes" id="UP001283341">
    <property type="component" value="Unassembled WGS sequence"/>
</dbReference>
<dbReference type="PANTHER" id="PTHR35186">
    <property type="entry name" value="ANK_REP_REGION DOMAIN-CONTAINING PROTEIN"/>
    <property type="match status" value="1"/>
</dbReference>
<feature type="domain" description="DUF7580" evidence="2">
    <location>
        <begin position="200"/>
        <end position="436"/>
    </location>
</feature>
<comment type="caution">
    <text evidence="3">The sequence shown here is derived from an EMBL/GenBank/DDBJ whole genome shotgun (WGS) entry which is preliminary data.</text>
</comment>
<keyword evidence="4" id="KW-1185">Reference proteome</keyword>
<dbReference type="AlphaFoldDB" id="A0AAE0M065"/>
<evidence type="ECO:0000313" key="3">
    <source>
        <dbReference type="EMBL" id="KAK3314073.1"/>
    </source>
</evidence>
<feature type="region of interest" description="Disordered" evidence="1">
    <location>
        <begin position="152"/>
        <end position="177"/>
    </location>
</feature>
<sequence>MAIYRQSFESLVQRLMLPENILDEIWNKASSPAWKDQELAERLRDQFGSSAEYAAYTLAVTRLHNRVNKLRSKLEIDENFQPAWMSSSATGPNSLNKFFSKSQKFRRAVKIGFNNGRYLQLANDIEADVNQIKTLTEGARTLEHIRAERYAKDAAKNPSRGVQQTRSSYSSASDSTPIPIPTIITTHHVGPSLPQTSNTNPTRTQIGLSSISNLCDALLRATHQVPSLGFLQDQEWHHHFYTVRPWQELDTRNQLASLDKVLTSSGSMGTKTKFKLAATLVSAVLQFHATPWLDDKWDLREIYFLGDTTTTTTTTTPTARNQVPTTRNDSHQPRQQDPSVSNEILFALGVALLELSYGKPLLSYQQPDDLDDTGEAHVLTKPLIAKRLLHDLGDREPSKYVDVVDRCIRCRFDTTSTSLEDPMFLALFCQGVVMPLREICDIVA</sequence>
<dbReference type="InterPro" id="IPR056002">
    <property type="entry name" value="DUF7580"/>
</dbReference>
<evidence type="ECO:0000256" key="1">
    <source>
        <dbReference type="SAM" id="MobiDB-lite"/>
    </source>
</evidence>
<name>A0AAE0M065_9PEZI</name>
<feature type="compositionally biased region" description="Low complexity" evidence="1">
    <location>
        <begin position="167"/>
        <end position="177"/>
    </location>
</feature>
<reference evidence="3" key="2">
    <citation type="submission" date="2023-06" db="EMBL/GenBank/DDBJ databases">
        <authorList>
            <consortium name="Lawrence Berkeley National Laboratory"/>
            <person name="Haridas S."/>
            <person name="Hensen N."/>
            <person name="Bonometti L."/>
            <person name="Westerberg I."/>
            <person name="Brannstrom I.O."/>
            <person name="Guillou S."/>
            <person name="Cros-Aarteil S."/>
            <person name="Calhoun S."/>
            <person name="Kuo A."/>
            <person name="Mondo S."/>
            <person name="Pangilinan J."/>
            <person name="Riley R."/>
            <person name="Labutti K."/>
            <person name="Andreopoulos B."/>
            <person name="Lipzen A."/>
            <person name="Chen C."/>
            <person name="Yanf M."/>
            <person name="Daum C."/>
            <person name="Ng V."/>
            <person name="Clum A."/>
            <person name="Steindorff A."/>
            <person name="Ohm R."/>
            <person name="Martin F."/>
            <person name="Silar P."/>
            <person name="Natvig D."/>
            <person name="Lalanne C."/>
            <person name="Gautier V."/>
            <person name="Ament-Velasquez S.L."/>
            <person name="Kruys A."/>
            <person name="Hutchinson M.I."/>
            <person name="Powell A.J."/>
            <person name="Barry K."/>
            <person name="Miller A.N."/>
            <person name="Grigoriev I.V."/>
            <person name="Debuchy R."/>
            <person name="Gladieux P."/>
            <person name="Thoren M.H."/>
            <person name="Johannesson H."/>
        </authorList>
    </citation>
    <scope>NUCLEOTIDE SEQUENCE</scope>
    <source>
        <strain evidence="3">CBS 118394</strain>
    </source>
</reference>
<dbReference type="PANTHER" id="PTHR35186:SF4">
    <property type="entry name" value="PRION-INHIBITION AND PROPAGATION HELO DOMAIN-CONTAINING PROTEIN"/>
    <property type="match status" value="1"/>
</dbReference>
<protein>
    <recommendedName>
        <fullName evidence="2">DUF7580 domain-containing protein</fullName>
    </recommendedName>
</protein>
<feature type="region of interest" description="Disordered" evidence="1">
    <location>
        <begin position="310"/>
        <end position="338"/>
    </location>
</feature>
<proteinExistence type="predicted"/>
<organism evidence="3 4">
    <name type="scientific">Apodospora peruviana</name>
    <dbReference type="NCBI Taxonomy" id="516989"/>
    <lineage>
        <taxon>Eukaryota</taxon>
        <taxon>Fungi</taxon>
        <taxon>Dikarya</taxon>
        <taxon>Ascomycota</taxon>
        <taxon>Pezizomycotina</taxon>
        <taxon>Sordariomycetes</taxon>
        <taxon>Sordariomycetidae</taxon>
        <taxon>Sordariales</taxon>
        <taxon>Lasiosphaeriaceae</taxon>
        <taxon>Apodospora</taxon>
    </lineage>
</organism>
<accession>A0AAE0M065</accession>
<reference evidence="3" key="1">
    <citation type="journal article" date="2023" name="Mol. Phylogenet. Evol.">
        <title>Genome-scale phylogeny and comparative genomics of the fungal order Sordariales.</title>
        <authorList>
            <person name="Hensen N."/>
            <person name="Bonometti L."/>
            <person name="Westerberg I."/>
            <person name="Brannstrom I.O."/>
            <person name="Guillou S."/>
            <person name="Cros-Aarteil S."/>
            <person name="Calhoun S."/>
            <person name="Haridas S."/>
            <person name="Kuo A."/>
            <person name="Mondo S."/>
            <person name="Pangilinan J."/>
            <person name="Riley R."/>
            <person name="LaButti K."/>
            <person name="Andreopoulos B."/>
            <person name="Lipzen A."/>
            <person name="Chen C."/>
            <person name="Yan M."/>
            <person name="Daum C."/>
            <person name="Ng V."/>
            <person name="Clum A."/>
            <person name="Steindorff A."/>
            <person name="Ohm R.A."/>
            <person name="Martin F."/>
            <person name="Silar P."/>
            <person name="Natvig D.O."/>
            <person name="Lalanne C."/>
            <person name="Gautier V."/>
            <person name="Ament-Velasquez S.L."/>
            <person name="Kruys A."/>
            <person name="Hutchinson M.I."/>
            <person name="Powell A.J."/>
            <person name="Barry K."/>
            <person name="Miller A.N."/>
            <person name="Grigoriev I.V."/>
            <person name="Debuchy R."/>
            <person name="Gladieux P."/>
            <person name="Hiltunen Thoren M."/>
            <person name="Johannesson H."/>
        </authorList>
    </citation>
    <scope>NUCLEOTIDE SEQUENCE</scope>
    <source>
        <strain evidence="3">CBS 118394</strain>
    </source>
</reference>
<dbReference type="EMBL" id="JAUEDM010000007">
    <property type="protein sequence ID" value="KAK3314073.1"/>
    <property type="molecule type" value="Genomic_DNA"/>
</dbReference>